<organism evidence="7 8">
    <name type="scientific">Spodoptera exigua</name>
    <name type="common">Beet armyworm</name>
    <name type="synonym">Noctua fulgens</name>
    <dbReference type="NCBI Taxonomy" id="7107"/>
    <lineage>
        <taxon>Eukaryota</taxon>
        <taxon>Metazoa</taxon>
        <taxon>Ecdysozoa</taxon>
        <taxon>Arthropoda</taxon>
        <taxon>Hexapoda</taxon>
        <taxon>Insecta</taxon>
        <taxon>Pterygota</taxon>
        <taxon>Neoptera</taxon>
        <taxon>Endopterygota</taxon>
        <taxon>Lepidoptera</taxon>
        <taxon>Glossata</taxon>
        <taxon>Ditrysia</taxon>
        <taxon>Noctuoidea</taxon>
        <taxon>Noctuidae</taxon>
        <taxon>Amphipyrinae</taxon>
        <taxon>Spodoptera</taxon>
    </lineage>
</organism>
<feature type="domain" description="Amino acid transporter transmembrane" evidence="6">
    <location>
        <begin position="142"/>
        <end position="478"/>
    </location>
</feature>
<dbReference type="Pfam" id="PF01490">
    <property type="entry name" value="Aa_trans"/>
    <property type="match status" value="2"/>
</dbReference>
<dbReference type="PANTHER" id="PTHR22950:SF494">
    <property type="entry name" value="GH04538P"/>
    <property type="match status" value="1"/>
</dbReference>
<feature type="transmembrane region" description="Helical" evidence="5">
    <location>
        <begin position="460"/>
        <end position="481"/>
    </location>
</feature>
<keyword evidence="8" id="KW-1185">Reference proteome</keyword>
<feature type="transmembrane region" description="Helical" evidence="5">
    <location>
        <begin position="419"/>
        <end position="439"/>
    </location>
</feature>
<protein>
    <recommendedName>
        <fullName evidence="6">Amino acid transporter transmembrane domain-containing protein</fullName>
    </recommendedName>
</protein>
<dbReference type="PANTHER" id="PTHR22950">
    <property type="entry name" value="AMINO ACID TRANSPORTER"/>
    <property type="match status" value="1"/>
</dbReference>
<comment type="caution">
    <text evidence="7">The sequence shown here is derived from an EMBL/GenBank/DDBJ whole genome shotgun (WGS) entry which is preliminary data.</text>
</comment>
<keyword evidence="4 5" id="KW-0472">Membrane</keyword>
<feature type="transmembrane region" description="Helical" evidence="5">
    <location>
        <begin position="58"/>
        <end position="86"/>
    </location>
</feature>
<feature type="domain" description="Amino acid transporter transmembrane" evidence="6">
    <location>
        <begin position="26"/>
        <end position="79"/>
    </location>
</feature>
<feature type="transmembrane region" description="Helical" evidence="5">
    <location>
        <begin position="208"/>
        <end position="225"/>
    </location>
</feature>
<feature type="non-terminal residue" evidence="7">
    <location>
        <position position="506"/>
    </location>
</feature>
<accession>A0A835L124</accession>
<feature type="transmembrane region" description="Helical" evidence="5">
    <location>
        <begin position="232"/>
        <end position="255"/>
    </location>
</feature>
<dbReference type="EMBL" id="JACKWZ010000192">
    <property type="protein sequence ID" value="KAF9412344.1"/>
    <property type="molecule type" value="Genomic_DNA"/>
</dbReference>
<evidence type="ECO:0000259" key="6">
    <source>
        <dbReference type="Pfam" id="PF01490"/>
    </source>
</evidence>
<feature type="transmembrane region" description="Helical" evidence="5">
    <location>
        <begin position="304"/>
        <end position="330"/>
    </location>
</feature>
<dbReference type="AlphaFoldDB" id="A0A835L124"/>
<feature type="transmembrane region" description="Helical" evidence="5">
    <location>
        <begin position="393"/>
        <end position="413"/>
    </location>
</feature>
<evidence type="ECO:0000256" key="2">
    <source>
        <dbReference type="ARBA" id="ARBA00022692"/>
    </source>
</evidence>
<evidence type="ECO:0000256" key="4">
    <source>
        <dbReference type="ARBA" id="ARBA00023136"/>
    </source>
</evidence>
<evidence type="ECO:0000313" key="8">
    <source>
        <dbReference type="Proteomes" id="UP000648187"/>
    </source>
</evidence>
<gene>
    <name evidence="7" type="ORF">HW555_009133</name>
</gene>
<evidence type="ECO:0000256" key="3">
    <source>
        <dbReference type="ARBA" id="ARBA00022989"/>
    </source>
</evidence>
<sequence>IELAYNGSREDLEPYIPSQHRPIASNTSSFGALAHLLKASLGSGVLAMPLAFKNAGLVIGSIGTLLIGFVCCHVIHVLLGITGVAADNLIKMLLVIKKIQFKRSTIVTMGIHQENKGNIVILASHSIDFVKTSQQLCVELKKPAIGYADTCDLVFQNGPKPVRKFAPFARELADWALALTHMGACCVYVVVIAESFRQVSIVYGGPDWSVTVYCGLTLVVLLPLTQITKLKYLVPFSALANFVWLGSICICLYYCLRETPDFSDKHLVTSISGLPTFISTSLFAMEGIGVVMPIENEMKKPQDFLGCPGVLNSAMSAIAVMYGFVGFIGYLKYGDEARGSLTLNLPQEEVLAQTAKLLVACVMLLSFTLVYYVPIDVVWRRVQDRIPARGHRWALAGIRFFGTLLLVGIASAVPRLELFMELVGAICLSIMGLLLPAVVETVFRWNKDITLCSFVVWKNVIIGIFALVAMFSGVTYAIMAIDNNKKRSTFCKFICIIINKYSNPKP</sequence>
<feature type="transmembrane region" description="Helical" evidence="5">
    <location>
        <begin position="350"/>
        <end position="373"/>
    </location>
</feature>
<keyword evidence="3 5" id="KW-1133">Transmembrane helix</keyword>
<comment type="subcellular location">
    <subcellularLocation>
        <location evidence="1">Membrane</location>
        <topology evidence="1">Multi-pass membrane protein</topology>
    </subcellularLocation>
</comment>
<dbReference type="Proteomes" id="UP000648187">
    <property type="component" value="Unassembled WGS sequence"/>
</dbReference>
<evidence type="ECO:0000256" key="1">
    <source>
        <dbReference type="ARBA" id="ARBA00004141"/>
    </source>
</evidence>
<dbReference type="GO" id="GO:0015179">
    <property type="term" value="F:L-amino acid transmembrane transporter activity"/>
    <property type="evidence" value="ECO:0007669"/>
    <property type="project" value="TreeGrafter"/>
</dbReference>
<dbReference type="GO" id="GO:0005774">
    <property type="term" value="C:vacuolar membrane"/>
    <property type="evidence" value="ECO:0007669"/>
    <property type="project" value="TreeGrafter"/>
</dbReference>
<feature type="transmembrane region" description="Helical" evidence="5">
    <location>
        <begin position="172"/>
        <end position="196"/>
    </location>
</feature>
<name>A0A835L124_SPOEX</name>
<dbReference type="InterPro" id="IPR013057">
    <property type="entry name" value="AA_transpt_TM"/>
</dbReference>
<evidence type="ECO:0000313" key="7">
    <source>
        <dbReference type="EMBL" id="KAF9412344.1"/>
    </source>
</evidence>
<proteinExistence type="predicted"/>
<keyword evidence="2 5" id="KW-0812">Transmembrane</keyword>
<reference evidence="7" key="1">
    <citation type="submission" date="2020-08" db="EMBL/GenBank/DDBJ databases">
        <title>Spodoptera exigua strain:BAW_Kor-Di-RS1 Genome sequencing and assembly.</title>
        <authorList>
            <person name="Kim J."/>
            <person name="Nam H.Y."/>
            <person name="Kwon M."/>
            <person name="Choi J.H."/>
            <person name="Cho S.R."/>
            <person name="Kim G.-H."/>
        </authorList>
    </citation>
    <scope>NUCLEOTIDE SEQUENCE</scope>
    <source>
        <strain evidence="7">BAW_Kor-Di-RS1</strain>
        <tissue evidence="7">Whole-body</tissue>
    </source>
</reference>
<evidence type="ECO:0000256" key="5">
    <source>
        <dbReference type="SAM" id="Phobius"/>
    </source>
</evidence>